<sequence length="126" mass="14287">MHDRISNVGQIYTIGISNAGILNIGDSHQATPKARTMAIQKEGPTIKKDLQFEDYSIFRQKANWPKTLQSAKVRKKTIHHDVNINVRQVSLMALSTSSIFQVGNLNKISSEARVKHFRMLQDNEQN</sequence>
<organism evidence="1 2">
    <name type="scientific">Oceanobacillus halophilus</name>
    <dbReference type="NCBI Taxonomy" id="930130"/>
    <lineage>
        <taxon>Bacteria</taxon>
        <taxon>Bacillati</taxon>
        <taxon>Bacillota</taxon>
        <taxon>Bacilli</taxon>
        <taxon>Bacillales</taxon>
        <taxon>Bacillaceae</taxon>
        <taxon>Oceanobacillus</taxon>
    </lineage>
</organism>
<evidence type="ECO:0000313" key="2">
    <source>
        <dbReference type="Proteomes" id="UP000269301"/>
    </source>
</evidence>
<comment type="caution">
    <text evidence="1">The sequence shown here is derived from an EMBL/GenBank/DDBJ whole genome shotgun (WGS) entry which is preliminary data.</text>
</comment>
<dbReference type="OrthoDB" id="2599887at2"/>
<accession>A0A494ZX85</accession>
<protein>
    <submittedName>
        <fullName evidence="1">Spore germination protein GerPE</fullName>
    </submittedName>
</protein>
<dbReference type="Proteomes" id="UP000269301">
    <property type="component" value="Unassembled WGS sequence"/>
</dbReference>
<dbReference type="InterPro" id="IPR024496">
    <property type="entry name" value="Spore_germ_GerPE"/>
</dbReference>
<keyword evidence="2" id="KW-1185">Reference proteome</keyword>
<gene>
    <name evidence="1" type="ORF">D8M06_14635</name>
</gene>
<dbReference type="AlphaFoldDB" id="A0A494ZX85"/>
<dbReference type="RefSeq" id="WP_121205207.1">
    <property type="nucleotide sequence ID" value="NZ_RBZP01000014.1"/>
</dbReference>
<dbReference type="EMBL" id="RBZP01000014">
    <property type="protein sequence ID" value="RKQ31306.1"/>
    <property type="molecule type" value="Genomic_DNA"/>
</dbReference>
<evidence type="ECO:0000313" key="1">
    <source>
        <dbReference type="EMBL" id="RKQ31306.1"/>
    </source>
</evidence>
<name>A0A494ZX85_9BACI</name>
<proteinExistence type="predicted"/>
<dbReference type="Pfam" id="PF10970">
    <property type="entry name" value="GerPE"/>
    <property type="match status" value="1"/>
</dbReference>
<reference evidence="1 2" key="1">
    <citation type="journal article" date="2016" name="Int. J. Syst. Evol. Microbiol.">
        <title>Oceanobacillus halophilus sp. nov., a novel moderately halophilic bacterium from a hypersaline lake.</title>
        <authorList>
            <person name="Amoozegar M.A."/>
            <person name="Bagheri M."/>
            <person name="Makhdoumi A."/>
            <person name="Nikou M.M."/>
            <person name="Fazeli S.A.S."/>
            <person name="Schumann P."/>
            <person name="Sproer C."/>
            <person name="Sanchez-Porro C."/>
            <person name="Ventosa A."/>
        </authorList>
    </citation>
    <scope>NUCLEOTIDE SEQUENCE [LARGE SCALE GENOMIC DNA]</scope>
    <source>
        <strain evidence="1 2">DSM 23996</strain>
    </source>
</reference>